<dbReference type="Gene3D" id="3.30.559.30">
    <property type="entry name" value="Nonribosomal peptide synthetase, condensation domain"/>
    <property type="match status" value="1"/>
</dbReference>
<dbReference type="Gene3D" id="3.30.559.10">
    <property type="entry name" value="Chloramphenicol acetyltransferase-like domain"/>
    <property type="match status" value="1"/>
</dbReference>
<dbReference type="Pfam" id="PF00668">
    <property type="entry name" value="Condensation"/>
    <property type="match status" value="1"/>
</dbReference>
<dbReference type="EMBL" id="JACHIP010000073">
    <property type="protein sequence ID" value="MBB5061662.1"/>
    <property type="molecule type" value="Genomic_DNA"/>
</dbReference>
<evidence type="ECO:0000259" key="1">
    <source>
        <dbReference type="Pfam" id="PF00668"/>
    </source>
</evidence>
<dbReference type="AlphaFoldDB" id="A0A7W7ZKY5"/>
<comment type="caution">
    <text evidence="2">The sequence shown here is derived from an EMBL/GenBank/DDBJ whole genome shotgun (WGS) entry which is preliminary data.</text>
</comment>
<proteinExistence type="predicted"/>
<evidence type="ECO:0000313" key="2">
    <source>
        <dbReference type="EMBL" id="MBB5061662.1"/>
    </source>
</evidence>
<accession>A0A7W7ZKY5</accession>
<organism evidence="2 3">
    <name type="scientific">Granulicella aggregans</name>
    <dbReference type="NCBI Taxonomy" id="474949"/>
    <lineage>
        <taxon>Bacteria</taxon>
        <taxon>Pseudomonadati</taxon>
        <taxon>Acidobacteriota</taxon>
        <taxon>Terriglobia</taxon>
        <taxon>Terriglobales</taxon>
        <taxon>Acidobacteriaceae</taxon>
        <taxon>Granulicella</taxon>
    </lineage>
</organism>
<reference evidence="2 3" key="1">
    <citation type="submission" date="2020-08" db="EMBL/GenBank/DDBJ databases">
        <title>Genomic Encyclopedia of Type Strains, Phase IV (KMG-V): Genome sequencing to study the core and pangenomes of soil and plant-associated prokaryotes.</title>
        <authorList>
            <person name="Whitman W."/>
        </authorList>
    </citation>
    <scope>NUCLEOTIDE SEQUENCE [LARGE SCALE GENOMIC DNA]</scope>
    <source>
        <strain evidence="2 3">M8UP14</strain>
    </source>
</reference>
<gene>
    <name evidence="2" type="ORF">HDF16_006398</name>
</gene>
<evidence type="ECO:0000313" key="3">
    <source>
        <dbReference type="Proteomes" id="UP000540989"/>
    </source>
</evidence>
<sequence length="504" mass="56946">MMATFDENQANLKPVIDGLIQKTQFPMSFAQQRLWLLSQIDSFSTAYHVPLSLHLAGSLDRTALALSLRRIIERHEILRTIFYIADHKPIQQVIPPDKIRFVIAEHDLRSMENSNSALSRIISDEQNLPFELSIDLPIRSSLIRLSEREWVFLVTMHHIVSDQQSVSIFSKELEVLYQAFSGSFSDPLPELPIQYVDFAAWQHTWLQSDKLKKQALFWTAELEGAPSELNLFTKPSRVDKQNYSGALTRFKLDAEVTNGLKRLSKTHEITLFTTLLSCWAILLFRCSGQEDIVIGVPTSGRGSPDVEQLIGIFINLLAIRVALTGSPTTNDFLRQVAAQSLKAQQNQDLPFEKVVALCRQPRNSAKHPLFQVLFSWTQGSISTPNLPGLHITHYDTHGNTTSKFDLSLYLHESEGMISGGIEYATALFDPATIDRYASYFQELLQAVITDDTQPVDRLAILPATERQQVLYEWNDTATEFPAATCIQELFEEQVELSPQATALV</sequence>
<feature type="non-terminal residue" evidence="2">
    <location>
        <position position="504"/>
    </location>
</feature>
<dbReference type="InterPro" id="IPR001242">
    <property type="entry name" value="Condensation_dom"/>
</dbReference>
<dbReference type="InterPro" id="IPR023213">
    <property type="entry name" value="CAT-like_dom_sf"/>
</dbReference>
<dbReference type="CDD" id="cd19531">
    <property type="entry name" value="LCL_NRPS-like"/>
    <property type="match status" value="1"/>
</dbReference>
<dbReference type="RefSeq" id="WP_246410504.1">
    <property type="nucleotide sequence ID" value="NZ_JACHIP010000073.1"/>
</dbReference>
<dbReference type="GO" id="GO:0003824">
    <property type="term" value="F:catalytic activity"/>
    <property type="evidence" value="ECO:0007669"/>
    <property type="project" value="InterPro"/>
</dbReference>
<feature type="domain" description="Condensation" evidence="1">
    <location>
        <begin position="23"/>
        <end position="469"/>
    </location>
</feature>
<dbReference type="PANTHER" id="PTHR45398">
    <property type="match status" value="1"/>
</dbReference>
<protein>
    <recommendedName>
        <fullName evidence="1">Condensation domain-containing protein</fullName>
    </recommendedName>
</protein>
<dbReference type="Proteomes" id="UP000540989">
    <property type="component" value="Unassembled WGS sequence"/>
</dbReference>
<dbReference type="PANTHER" id="PTHR45398:SF1">
    <property type="entry name" value="ENZYME, PUTATIVE (JCVI)-RELATED"/>
    <property type="match status" value="1"/>
</dbReference>
<name>A0A7W7ZKY5_9BACT</name>
<dbReference type="SUPFAM" id="SSF52777">
    <property type="entry name" value="CoA-dependent acyltransferases"/>
    <property type="match status" value="2"/>
</dbReference>
<keyword evidence="3" id="KW-1185">Reference proteome</keyword>